<keyword evidence="2" id="KW-1185">Reference proteome</keyword>
<gene>
    <name evidence="1" type="ORF">ACFFIA_14865</name>
</gene>
<dbReference type="NCBIfam" id="TIGR04267">
    <property type="entry name" value="mod_HExxH"/>
    <property type="match status" value="1"/>
</dbReference>
<dbReference type="InterPro" id="IPR026337">
    <property type="entry name" value="AKG_HExxH"/>
</dbReference>
<dbReference type="RefSeq" id="WP_377251173.1">
    <property type="nucleotide sequence ID" value="NZ_JBHLUH010000021.1"/>
</dbReference>
<comment type="caution">
    <text evidence="1">The sequence shown here is derived from an EMBL/GenBank/DDBJ whole genome shotgun (WGS) entry which is preliminary data.</text>
</comment>
<evidence type="ECO:0000313" key="1">
    <source>
        <dbReference type="EMBL" id="MFC0528941.1"/>
    </source>
</evidence>
<proteinExistence type="predicted"/>
<protein>
    <submittedName>
        <fullName evidence="1">HEXXH motif domain-containing protein</fullName>
    </submittedName>
</protein>
<reference evidence="1 2" key="1">
    <citation type="submission" date="2024-09" db="EMBL/GenBank/DDBJ databases">
        <authorList>
            <person name="Sun Q."/>
            <person name="Mori K."/>
        </authorList>
    </citation>
    <scope>NUCLEOTIDE SEQUENCE [LARGE SCALE GENOMIC DNA]</scope>
    <source>
        <strain evidence="1 2">TBRC 3947</strain>
    </source>
</reference>
<evidence type="ECO:0000313" key="2">
    <source>
        <dbReference type="Proteomes" id="UP001589867"/>
    </source>
</evidence>
<name>A0ABV6M2L8_9ACTN</name>
<sequence length="434" mass="46367">MITYHHMPDAQFADLASGLGGPEAVYRLANAQHSKHLLLLRHLTDAWSAEPACQTAVDVLVEAERSDPHALTELLSDPMVGAWAVRTTRQLAADASAPADLAQLGALAAVAAFLTRLDAEVVTHTRGAGVTLPTLGSAVLDLDAPATVTVSAGRATVSGGPHRVEVGAEGSRWHGLRRLVARYGDLAGSLAVEDGNPYRDCYHAPPADRLTADEVARWQDLFTEAWELLVRYVPARAAELAAGLRSLVPLVTDGDGVARSGTARDAFGTLGLTRPRSATELAVTLVHEFQHSKLSVLLDLAPLYAPAGGERHFAPWRTDARPTAGLIQGVYAFLGVADTWRALRSAPELEELATREFAVVRRQVAVGLHALERSAELTPKGREFAAGLRKTLDGFLAVQVPMASTEAATEVLARREHAWRQHNPGLAGTTPTNR</sequence>
<dbReference type="Proteomes" id="UP001589867">
    <property type="component" value="Unassembled WGS sequence"/>
</dbReference>
<accession>A0ABV6M2L8</accession>
<dbReference type="EMBL" id="JBHLUH010000021">
    <property type="protein sequence ID" value="MFC0528941.1"/>
    <property type="molecule type" value="Genomic_DNA"/>
</dbReference>
<organism evidence="1 2">
    <name type="scientific">Phytohabitans kaempferiae</name>
    <dbReference type="NCBI Taxonomy" id="1620943"/>
    <lineage>
        <taxon>Bacteria</taxon>
        <taxon>Bacillati</taxon>
        <taxon>Actinomycetota</taxon>
        <taxon>Actinomycetes</taxon>
        <taxon>Micromonosporales</taxon>
        <taxon>Micromonosporaceae</taxon>
    </lineage>
</organism>